<dbReference type="EMBL" id="RCWJ01000002">
    <property type="protein sequence ID" value="RLQ84119.1"/>
    <property type="molecule type" value="Genomic_DNA"/>
</dbReference>
<keyword evidence="4" id="KW-1185">Reference proteome</keyword>
<evidence type="ECO:0000256" key="1">
    <source>
        <dbReference type="ARBA" id="ARBA00009981"/>
    </source>
</evidence>
<dbReference type="SUPFAM" id="SSF143120">
    <property type="entry name" value="YefM-like"/>
    <property type="match status" value="1"/>
</dbReference>
<comment type="similarity">
    <text evidence="1 2">Belongs to the phD/YefM antitoxin family.</text>
</comment>
<dbReference type="InterPro" id="IPR051416">
    <property type="entry name" value="phD-YefM_TA_antitoxins"/>
</dbReference>
<comment type="function">
    <text evidence="2">Antitoxin component of a type II toxin-antitoxin (TA) system.</text>
</comment>
<comment type="caution">
    <text evidence="3">The sequence shown here is derived from an EMBL/GenBank/DDBJ whole genome shotgun (WGS) entry which is preliminary data.</text>
</comment>
<evidence type="ECO:0000313" key="4">
    <source>
        <dbReference type="Proteomes" id="UP000282460"/>
    </source>
</evidence>
<reference evidence="3 4" key="1">
    <citation type="submission" date="2018-10" db="EMBL/GenBank/DDBJ databases">
        <authorList>
            <person name="Li J."/>
        </authorList>
    </citation>
    <scope>NUCLEOTIDE SEQUENCE [LARGE SCALE GENOMIC DNA]</scope>
    <source>
        <strain evidence="3 4">ZD1-4</strain>
    </source>
</reference>
<evidence type="ECO:0000256" key="2">
    <source>
        <dbReference type="RuleBase" id="RU362080"/>
    </source>
</evidence>
<accession>A0A3L7J156</accession>
<dbReference type="RefSeq" id="WP_121659165.1">
    <property type="nucleotide sequence ID" value="NZ_RCWJ01000002.1"/>
</dbReference>
<dbReference type="Pfam" id="PF02604">
    <property type="entry name" value="PhdYeFM_antitox"/>
    <property type="match status" value="1"/>
</dbReference>
<dbReference type="InterPro" id="IPR036165">
    <property type="entry name" value="YefM-like_sf"/>
</dbReference>
<dbReference type="Proteomes" id="UP000282460">
    <property type="component" value="Unassembled WGS sequence"/>
</dbReference>
<organism evidence="3 4">
    <name type="scientific">Mycetocola zhadangensis</name>
    <dbReference type="NCBI Taxonomy" id="1164595"/>
    <lineage>
        <taxon>Bacteria</taxon>
        <taxon>Bacillati</taxon>
        <taxon>Actinomycetota</taxon>
        <taxon>Actinomycetes</taxon>
        <taxon>Micrococcales</taxon>
        <taxon>Microbacteriaceae</taxon>
        <taxon>Mycetocola</taxon>
    </lineage>
</organism>
<gene>
    <name evidence="3" type="ORF">D9V28_07755</name>
</gene>
<dbReference type="NCBIfam" id="TIGR01552">
    <property type="entry name" value="phd_fam"/>
    <property type="match status" value="1"/>
</dbReference>
<dbReference type="Gene3D" id="3.40.1620.10">
    <property type="entry name" value="YefM-like domain"/>
    <property type="match status" value="1"/>
</dbReference>
<proteinExistence type="inferred from homology"/>
<evidence type="ECO:0000313" key="3">
    <source>
        <dbReference type="EMBL" id="RLQ84119.1"/>
    </source>
</evidence>
<dbReference type="InterPro" id="IPR006442">
    <property type="entry name" value="Antitoxin_Phd/YefM"/>
</dbReference>
<dbReference type="AlphaFoldDB" id="A0A3L7J156"/>
<name>A0A3L7J156_9MICO</name>
<dbReference type="PANTHER" id="PTHR35377">
    <property type="entry name" value="ANTITOXIN VAPB49-RELATED-RELATED"/>
    <property type="match status" value="1"/>
</dbReference>
<sequence>METVNILDARNSLSKLVSAAERGEDVVIAKRGKPVARLTAIPDEANAHTGAALTSWLNEHTLPDRIRRNTADLDEQILLEREAWE</sequence>
<protein>
    <recommendedName>
        <fullName evidence="2">Antitoxin</fullName>
    </recommendedName>
</protein>
<dbReference type="OrthoDB" id="33091at2"/>